<sequence length="19" mass="2317">MIKNISTHLFYRCGKRDFS</sequence>
<proteinExistence type="predicted"/>
<evidence type="ECO:0000313" key="1">
    <source>
        <dbReference type="EMBL" id="MBX69404.1"/>
    </source>
</evidence>
<protein>
    <submittedName>
        <fullName evidence="1">Uncharacterized protein</fullName>
    </submittedName>
</protein>
<reference evidence="1" key="1">
    <citation type="submission" date="2018-02" db="EMBL/GenBank/DDBJ databases">
        <title>Rhizophora mucronata_Transcriptome.</title>
        <authorList>
            <person name="Meera S.P."/>
            <person name="Sreeshan A."/>
            <person name="Augustine A."/>
        </authorList>
    </citation>
    <scope>NUCLEOTIDE SEQUENCE</scope>
    <source>
        <tissue evidence="1">Leaf</tissue>
    </source>
</reference>
<name>A0A2P2QR97_RHIMU</name>
<accession>A0A2P2QR97</accession>
<organism evidence="1">
    <name type="scientific">Rhizophora mucronata</name>
    <name type="common">Asiatic mangrove</name>
    <dbReference type="NCBI Taxonomy" id="61149"/>
    <lineage>
        <taxon>Eukaryota</taxon>
        <taxon>Viridiplantae</taxon>
        <taxon>Streptophyta</taxon>
        <taxon>Embryophyta</taxon>
        <taxon>Tracheophyta</taxon>
        <taxon>Spermatophyta</taxon>
        <taxon>Magnoliopsida</taxon>
        <taxon>eudicotyledons</taxon>
        <taxon>Gunneridae</taxon>
        <taxon>Pentapetalae</taxon>
        <taxon>rosids</taxon>
        <taxon>fabids</taxon>
        <taxon>Malpighiales</taxon>
        <taxon>Rhizophoraceae</taxon>
        <taxon>Rhizophora</taxon>
    </lineage>
</organism>
<dbReference type="AlphaFoldDB" id="A0A2P2QR97"/>
<dbReference type="EMBL" id="GGEC01088920">
    <property type="protein sequence ID" value="MBX69404.1"/>
    <property type="molecule type" value="Transcribed_RNA"/>
</dbReference>